<evidence type="ECO:0000259" key="2">
    <source>
        <dbReference type="Pfam" id="PF02517"/>
    </source>
</evidence>
<evidence type="ECO:0000256" key="1">
    <source>
        <dbReference type="SAM" id="Phobius"/>
    </source>
</evidence>
<evidence type="ECO:0000313" key="4">
    <source>
        <dbReference type="Proteomes" id="UP000589085"/>
    </source>
</evidence>
<keyword evidence="3" id="KW-0378">Hydrolase</keyword>
<dbReference type="GO" id="GO:0006508">
    <property type="term" value="P:proteolysis"/>
    <property type="evidence" value="ECO:0007669"/>
    <property type="project" value="UniProtKB-KW"/>
</dbReference>
<dbReference type="Proteomes" id="UP000589085">
    <property type="component" value="Unassembled WGS sequence"/>
</dbReference>
<evidence type="ECO:0000313" key="3">
    <source>
        <dbReference type="EMBL" id="MBB2160356.1"/>
    </source>
</evidence>
<dbReference type="Pfam" id="PF02517">
    <property type="entry name" value="Rce1-like"/>
    <property type="match status" value="1"/>
</dbReference>
<gene>
    <name evidence="3" type="ORF">HLH48_09240</name>
</gene>
<feature type="transmembrane region" description="Helical" evidence="1">
    <location>
        <begin position="158"/>
        <end position="179"/>
    </location>
</feature>
<name>A0A7W4ICI0_9PROT</name>
<dbReference type="InterPro" id="IPR003675">
    <property type="entry name" value="Rce1/LyrA-like_dom"/>
</dbReference>
<keyword evidence="1" id="KW-0472">Membrane</keyword>
<dbReference type="GO" id="GO:0080120">
    <property type="term" value="P:CAAX-box protein maturation"/>
    <property type="evidence" value="ECO:0007669"/>
    <property type="project" value="UniProtKB-ARBA"/>
</dbReference>
<comment type="caution">
    <text evidence="3">The sequence shown here is derived from an EMBL/GenBank/DDBJ whole genome shotgun (WGS) entry which is preliminary data.</text>
</comment>
<reference evidence="3 4" key="1">
    <citation type="submission" date="2020-04" db="EMBL/GenBank/DDBJ databases">
        <title>Description of novel Gluconacetobacter.</title>
        <authorList>
            <person name="Sombolestani A."/>
        </authorList>
    </citation>
    <scope>NUCLEOTIDE SEQUENCE [LARGE SCALE GENOMIC DNA]</scope>
    <source>
        <strain evidence="3 4">LMG 19747</strain>
    </source>
</reference>
<dbReference type="AlphaFoldDB" id="A0A7W4ICI0"/>
<dbReference type="InterPro" id="IPR052710">
    <property type="entry name" value="CAAX_protease"/>
</dbReference>
<accession>A0A7W4ICI0</accession>
<keyword evidence="3" id="KW-0645">Protease</keyword>
<organism evidence="3 4">
    <name type="scientific">Gluconacetobacter sacchari</name>
    <dbReference type="NCBI Taxonomy" id="92759"/>
    <lineage>
        <taxon>Bacteria</taxon>
        <taxon>Pseudomonadati</taxon>
        <taxon>Pseudomonadota</taxon>
        <taxon>Alphaproteobacteria</taxon>
        <taxon>Acetobacterales</taxon>
        <taxon>Acetobacteraceae</taxon>
        <taxon>Gluconacetobacter</taxon>
    </lineage>
</organism>
<dbReference type="GO" id="GO:0008237">
    <property type="term" value="F:metallopeptidase activity"/>
    <property type="evidence" value="ECO:0007669"/>
    <property type="project" value="UniProtKB-KW"/>
</dbReference>
<keyword evidence="3" id="KW-0482">Metalloprotease</keyword>
<keyword evidence="1" id="KW-0812">Transmembrane</keyword>
<feature type="domain" description="CAAX prenyl protease 2/Lysostaphin resistance protein A-like" evidence="2">
    <location>
        <begin position="136"/>
        <end position="223"/>
    </location>
</feature>
<proteinExistence type="predicted"/>
<protein>
    <submittedName>
        <fullName evidence="3">CPBP family intramembrane metalloprotease</fullName>
    </submittedName>
</protein>
<sequence>MHSELLALSLAVAFALVAARGSQSFRRLKESPPEKKVRIYRSWLAISFLCFGVAGSCLIYNFERTNISIYLPYQIAFRVVHENTSIDLSQLVPMLFGFCIGLIAIVFVARTRRGRKFYNTEAVSALRPDTQSEKTYLVLLCVNAAISEEIMFRGALPVLIYTISENAMMAILVAALAFGCMHYYQGARGILSTFCLAILFSILLGVGFNLYVVMLLHFFINMMALFVLPKISRLGRPKETGMV</sequence>
<dbReference type="PANTHER" id="PTHR36435">
    <property type="entry name" value="SLR1288 PROTEIN"/>
    <property type="match status" value="1"/>
</dbReference>
<dbReference type="RefSeq" id="WP_182997223.1">
    <property type="nucleotide sequence ID" value="NZ_JABEQJ010000010.1"/>
</dbReference>
<keyword evidence="1" id="KW-1133">Transmembrane helix</keyword>
<dbReference type="EMBL" id="JABEQJ010000010">
    <property type="protein sequence ID" value="MBB2160356.1"/>
    <property type="molecule type" value="Genomic_DNA"/>
</dbReference>
<dbReference type="PANTHER" id="PTHR36435:SF1">
    <property type="entry name" value="CAAX AMINO TERMINAL PROTEASE FAMILY PROTEIN"/>
    <property type="match status" value="1"/>
</dbReference>
<feature type="transmembrane region" description="Helical" evidence="1">
    <location>
        <begin position="43"/>
        <end position="62"/>
    </location>
</feature>
<dbReference type="GO" id="GO:0004175">
    <property type="term" value="F:endopeptidase activity"/>
    <property type="evidence" value="ECO:0007669"/>
    <property type="project" value="UniProtKB-ARBA"/>
</dbReference>
<feature type="transmembrane region" description="Helical" evidence="1">
    <location>
        <begin position="91"/>
        <end position="109"/>
    </location>
</feature>